<organism evidence="3 4">
    <name type="scientific">Allokutzneria oryzae</name>
    <dbReference type="NCBI Taxonomy" id="1378989"/>
    <lineage>
        <taxon>Bacteria</taxon>
        <taxon>Bacillati</taxon>
        <taxon>Actinomycetota</taxon>
        <taxon>Actinomycetes</taxon>
        <taxon>Pseudonocardiales</taxon>
        <taxon>Pseudonocardiaceae</taxon>
        <taxon>Allokutzneria</taxon>
    </lineage>
</organism>
<evidence type="ECO:0000256" key="1">
    <source>
        <dbReference type="SAM" id="MobiDB-lite"/>
    </source>
</evidence>
<evidence type="ECO:0000313" key="4">
    <source>
        <dbReference type="Proteomes" id="UP001589693"/>
    </source>
</evidence>
<protein>
    <submittedName>
        <fullName evidence="3">Uncharacterized protein</fullName>
    </submittedName>
</protein>
<dbReference type="RefSeq" id="WP_377859315.1">
    <property type="nucleotide sequence ID" value="NZ_JBHLZU010000026.1"/>
</dbReference>
<evidence type="ECO:0000313" key="3">
    <source>
        <dbReference type="EMBL" id="MFB9908066.1"/>
    </source>
</evidence>
<dbReference type="EMBL" id="JBHLZU010000026">
    <property type="protein sequence ID" value="MFB9908066.1"/>
    <property type="molecule type" value="Genomic_DNA"/>
</dbReference>
<proteinExistence type="predicted"/>
<keyword evidence="2" id="KW-0472">Membrane</keyword>
<evidence type="ECO:0000256" key="2">
    <source>
        <dbReference type="SAM" id="Phobius"/>
    </source>
</evidence>
<accession>A0ABV6A4L0</accession>
<feature type="region of interest" description="Disordered" evidence="1">
    <location>
        <begin position="1"/>
        <end position="21"/>
    </location>
</feature>
<feature type="transmembrane region" description="Helical" evidence="2">
    <location>
        <begin position="25"/>
        <end position="44"/>
    </location>
</feature>
<keyword evidence="4" id="KW-1185">Reference proteome</keyword>
<keyword evidence="2" id="KW-0812">Transmembrane</keyword>
<dbReference type="Proteomes" id="UP001589693">
    <property type="component" value="Unassembled WGS sequence"/>
</dbReference>
<comment type="caution">
    <text evidence="3">The sequence shown here is derived from an EMBL/GenBank/DDBJ whole genome shotgun (WGS) entry which is preliminary data.</text>
</comment>
<keyword evidence="2" id="KW-1133">Transmembrane helix</keyword>
<sequence length="128" mass="13160">MSTPQGMPESADQPAAKPKRSPAKLVVSILVPLVVIGIGVFGYLNSVGKSSQVGDCLSGDVSDADNIKKVDCGPGANFKVVGKVEDKLQSEAGENGAVCAPFAATGAFYWEGRQGGKGTFLCLEELKG</sequence>
<reference evidence="3 4" key="1">
    <citation type="submission" date="2024-09" db="EMBL/GenBank/DDBJ databases">
        <authorList>
            <person name="Sun Q."/>
            <person name="Mori K."/>
        </authorList>
    </citation>
    <scope>NUCLEOTIDE SEQUENCE [LARGE SCALE GENOMIC DNA]</scope>
    <source>
        <strain evidence="3 4">TBRC 7907</strain>
    </source>
</reference>
<name>A0ABV6A4L0_9PSEU</name>
<gene>
    <name evidence="3" type="ORF">ACFFQA_29385</name>
</gene>